<gene>
    <name evidence="1" type="ORF">BSTOLATCC_MIC43438</name>
</gene>
<name>A0AAU9JNV6_9CILI</name>
<organism evidence="1 2">
    <name type="scientific">Blepharisma stoltei</name>
    <dbReference type="NCBI Taxonomy" id="1481888"/>
    <lineage>
        <taxon>Eukaryota</taxon>
        <taxon>Sar</taxon>
        <taxon>Alveolata</taxon>
        <taxon>Ciliophora</taxon>
        <taxon>Postciliodesmatophora</taxon>
        <taxon>Heterotrichea</taxon>
        <taxon>Heterotrichida</taxon>
        <taxon>Blepharismidae</taxon>
        <taxon>Blepharisma</taxon>
    </lineage>
</organism>
<sequence length="205" mass="23826">MFSISENQKLNEWIQKIKSREKLKLRNFSPHRANNENLEKLKSLIEVSLDKISHGKRSIRNSIDNYKSFDSFQSSENAQFPASVNKSTRKFKVFTRKEKSNLSFVKHKRSANSIPSSNIFKTYLQLDPIVVKENLFVRQLCPSVSRLKSERHTLRKNRDRSCGAPIRHKKIMSEDLKLSARSESSNEEVVLPSKLNDPKIVIRNI</sequence>
<proteinExistence type="predicted"/>
<evidence type="ECO:0000313" key="1">
    <source>
        <dbReference type="EMBL" id="CAG9327399.1"/>
    </source>
</evidence>
<protein>
    <recommendedName>
        <fullName evidence="3">PH domain-containing protein</fullName>
    </recommendedName>
</protein>
<dbReference type="AlphaFoldDB" id="A0AAU9JNV6"/>
<keyword evidence="2" id="KW-1185">Reference proteome</keyword>
<dbReference type="EMBL" id="CAJZBQ010000043">
    <property type="protein sequence ID" value="CAG9327399.1"/>
    <property type="molecule type" value="Genomic_DNA"/>
</dbReference>
<evidence type="ECO:0000313" key="2">
    <source>
        <dbReference type="Proteomes" id="UP001162131"/>
    </source>
</evidence>
<comment type="caution">
    <text evidence="1">The sequence shown here is derived from an EMBL/GenBank/DDBJ whole genome shotgun (WGS) entry which is preliminary data.</text>
</comment>
<reference evidence="1" key="1">
    <citation type="submission" date="2021-09" db="EMBL/GenBank/DDBJ databases">
        <authorList>
            <consortium name="AG Swart"/>
            <person name="Singh M."/>
            <person name="Singh A."/>
            <person name="Seah K."/>
            <person name="Emmerich C."/>
        </authorList>
    </citation>
    <scope>NUCLEOTIDE SEQUENCE</scope>
    <source>
        <strain evidence="1">ATCC30299</strain>
    </source>
</reference>
<evidence type="ECO:0008006" key="3">
    <source>
        <dbReference type="Google" id="ProtNLM"/>
    </source>
</evidence>
<accession>A0AAU9JNV6</accession>
<dbReference type="Proteomes" id="UP001162131">
    <property type="component" value="Unassembled WGS sequence"/>
</dbReference>